<dbReference type="SUPFAM" id="SSF46785">
    <property type="entry name" value="Winged helix' DNA-binding domain"/>
    <property type="match status" value="1"/>
</dbReference>
<organism evidence="1 2">
    <name type="scientific">Chryseobacterium phosphatilyticum</name>
    <dbReference type="NCBI Taxonomy" id="475075"/>
    <lineage>
        <taxon>Bacteria</taxon>
        <taxon>Pseudomonadati</taxon>
        <taxon>Bacteroidota</taxon>
        <taxon>Flavobacteriia</taxon>
        <taxon>Flavobacteriales</taxon>
        <taxon>Weeksellaceae</taxon>
        <taxon>Chryseobacterium group</taxon>
        <taxon>Chryseobacterium</taxon>
    </lineage>
</organism>
<dbReference type="OrthoDB" id="121143at2"/>
<evidence type="ECO:0008006" key="3">
    <source>
        <dbReference type="Google" id="ProtNLM"/>
    </source>
</evidence>
<gene>
    <name evidence="1" type="ORF">C1631_008490</name>
</gene>
<keyword evidence="2" id="KW-1185">Reference proteome</keyword>
<comment type="caution">
    <text evidence="1">The sequence shown here is derived from an EMBL/GenBank/DDBJ whole genome shotgun (WGS) entry which is preliminary data.</text>
</comment>
<evidence type="ECO:0000313" key="1">
    <source>
        <dbReference type="EMBL" id="PWN70028.1"/>
    </source>
</evidence>
<proteinExistence type="predicted"/>
<accession>A0A316XF61</accession>
<dbReference type="AlphaFoldDB" id="A0A316XF61"/>
<reference evidence="1 2" key="1">
    <citation type="submission" date="2018-04" db="EMBL/GenBank/DDBJ databases">
        <title>Draft Genome Sequence of Phosphate-Solubilizing Chryseobacterium sp. ISE14 that is a Biocontrol and Plant Growth-Promoting Rhizobacterium Isolated from Cucumber.</title>
        <authorList>
            <person name="Jeong J.-J."/>
            <person name="Sang M.K."/>
            <person name="Choi I.-G."/>
            <person name="Kim K.D."/>
        </authorList>
    </citation>
    <scope>NUCLEOTIDE SEQUENCE [LARGE SCALE GENOMIC DNA]</scope>
    <source>
        <strain evidence="1 2">ISE14</strain>
    </source>
</reference>
<sequence length="195" mass="22127">MLFKELHLQGIKSGNINLAFRRWKKASVKTGTLVKTSIGLVKIGDIEIVDENDISEEEATKAGFKNKQQLLQSFPSDPSASIFKISVCYHSEDPRIELREQSDLSDEDYIKLKEKLQRLDQFSKRGDWTQAVLLTIQDHPQLHATGIAKITGFEKEWLKLNIRKLKNLGLTISHPVGYEISPRGKLLIEKLTGKS</sequence>
<protein>
    <recommendedName>
        <fullName evidence="3">ASCH domain-containing protein</fullName>
    </recommendedName>
</protein>
<dbReference type="EMBL" id="PPED02000002">
    <property type="protein sequence ID" value="PWN70028.1"/>
    <property type="molecule type" value="Genomic_DNA"/>
</dbReference>
<dbReference type="Proteomes" id="UP000236594">
    <property type="component" value="Unassembled WGS sequence"/>
</dbReference>
<dbReference type="InterPro" id="IPR036390">
    <property type="entry name" value="WH_DNA-bd_sf"/>
</dbReference>
<name>A0A316XF61_9FLAO</name>
<evidence type="ECO:0000313" key="2">
    <source>
        <dbReference type="Proteomes" id="UP000236594"/>
    </source>
</evidence>
<dbReference type="RefSeq" id="WP_109711659.1">
    <property type="nucleotide sequence ID" value="NZ_PPED02000002.1"/>
</dbReference>